<name>A0A7X8SPD4_9BACT</name>
<dbReference type="InterPro" id="IPR011990">
    <property type="entry name" value="TPR-like_helical_dom_sf"/>
</dbReference>
<organism evidence="2 3">
    <name type="scientific">Flammeovirga agarivorans</name>
    <dbReference type="NCBI Taxonomy" id="2726742"/>
    <lineage>
        <taxon>Bacteria</taxon>
        <taxon>Pseudomonadati</taxon>
        <taxon>Bacteroidota</taxon>
        <taxon>Cytophagia</taxon>
        <taxon>Cytophagales</taxon>
        <taxon>Flammeovirgaceae</taxon>
        <taxon>Flammeovirga</taxon>
    </lineage>
</organism>
<dbReference type="Gene3D" id="1.25.40.390">
    <property type="match status" value="2"/>
</dbReference>
<dbReference type="Pfam" id="PF12771">
    <property type="entry name" value="SusD-like_2"/>
    <property type="match status" value="2"/>
</dbReference>
<proteinExistence type="predicted"/>
<comment type="caution">
    <text evidence="2">The sequence shown here is derived from an EMBL/GenBank/DDBJ whole genome shotgun (WGS) entry which is preliminary data.</text>
</comment>
<evidence type="ECO:0000256" key="1">
    <source>
        <dbReference type="SAM" id="SignalP"/>
    </source>
</evidence>
<dbReference type="PROSITE" id="PS51257">
    <property type="entry name" value="PROKAR_LIPOPROTEIN"/>
    <property type="match status" value="1"/>
</dbReference>
<feature type="chain" id="PRO_5031550457" evidence="1">
    <location>
        <begin position="22"/>
        <end position="624"/>
    </location>
</feature>
<accession>A0A7X8SPD4</accession>
<gene>
    <name evidence="2" type="ORF">HGP29_21940</name>
</gene>
<dbReference type="RefSeq" id="WP_168884587.1">
    <property type="nucleotide sequence ID" value="NZ_JABAIL010000008.1"/>
</dbReference>
<keyword evidence="1" id="KW-0732">Signal</keyword>
<dbReference type="Proteomes" id="UP000585050">
    <property type="component" value="Unassembled WGS sequence"/>
</dbReference>
<dbReference type="EMBL" id="JABAIL010000008">
    <property type="protein sequence ID" value="NLR93878.1"/>
    <property type="molecule type" value="Genomic_DNA"/>
</dbReference>
<evidence type="ECO:0000313" key="2">
    <source>
        <dbReference type="EMBL" id="NLR93878.1"/>
    </source>
</evidence>
<dbReference type="InterPro" id="IPR041662">
    <property type="entry name" value="SusD-like_2"/>
</dbReference>
<keyword evidence="2" id="KW-0449">Lipoprotein</keyword>
<dbReference type="SUPFAM" id="SSF48452">
    <property type="entry name" value="TPR-like"/>
    <property type="match status" value="1"/>
</dbReference>
<evidence type="ECO:0000313" key="3">
    <source>
        <dbReference type="Proteomes" id="UP000585050"/>
    </source>
</evidence>
<sequence length="624" mass="69315">MKKIIKYAALAGALLFSTACTDMFREMNDNDYTSGDMDPKYQFTFIQAKVFSSGHEGFRGNLIMAGPMSGVTANPQYNQGQGFNRNDSYTEATWTLIYNDIAKNIEDIRVRLEAQMEAEGVENKGKLAQVAIVRVINYLRATSIYGDVPYSEAGKGYSEGILYPAYDPQKDIFEAMVVELKAARENISEGALFTEDFYYGGDADSWERLCNSLLMKIGIYMSAGDPARGKEIFAEAFNTNKYIDGLSQSAVLGHNESDGPWGQTVNGSGVANEGRVGGQSYQFISDQALVSMQKLEDPRIFWVASHIDNSGSSTAAFTDVSAYTDFDPFAYDTSEGKEFQKIHFRGSREGDRPDGNRGVYVIDDQVMYTALTITGKDEDGDYVNNMHYKFKDGGQYSQLVAVNPSTILNATSPTMVLASDEVHFMIAEAAERGWINADVVQHFRTGVEQAIKKYPNFYQGQDYVTSFVDLYKSQTNPSYLWDVAVEDYISRVVANFGQEGNRLEDIVYQHWLSQIGNGYNAFALWNRTHLPSIVHANMGGDHKNVTIPTYNEDPLMEEDAAPTGTTDVELHSGGVTNGIRPARFPYPNREFTVNPTNVNSAISNQESGNPSGDFITAKQFMSFK</sequence>
<dbReference type="AlphaFoldDB" id="A0A7X8SPD4"/>
<protein>
    <submittedName>
        <fullName evidence="2">SusD/RagB family nutrient-binding outer membrane lipoprotein</fullName>
    </submittedName>
</protein>
<reference evidence="2 3" key="1">
    <citation type="submission" date="2020-04" db="EMBL/GenBank/DDBJ databases">
        <title>Flammeovirga sp. SR4, a novel species isolated from seawater.</title>
        <authorList>
            <person name="Wang X."/>
        </authorList>
    </citation>
    <scope>NUCLEOTIDE SEQUENCE [LARGE SCALE GENOMIC DNA]</scope>
    <source>
        <strain evidence="2 3">SR4</strain>
    </source>
</reference>
<feature type="signal peptide" evidence="1">
    <location>
        <begin position="1"/>
        <end position="21"/>
    </location>
</feature>
<keyword evidence="3" id="KW-1185">Reference proteome</keyword>